<keyword evidence="4" id="KW-1134">Transmembrane beta strand</keyword>
<dbReference type="NCBIfam" id="TIGR01844">
    <property type="entry name" value="type_I_sec_TolC"/>
    <property type="match status" value="1"/>
</dbReference>
<feature type="signal peptide" evidence="8">
    <location>
        <begin position="1"/>
        <end position="26"/>
    </location>
</feature>
<dbReference type="InterPro" id="IPR003423">
    <property type="entry name" value="OMP_efflux"/>
</dbReference>
<keyword evidence="5" id="KW-0812">Transmembrane</keyword>
<protein>
    <submittedName>
        <fullName evidence="9">TolC family outer membrane protein</fullName>
    </submittedName>
</protein>
<evidence type="ECO:0000256" key="6">
    <source>
        <dbReference type="ARBA" id="ARBA00023136"/>
    </source>
</evidence>
<dbReference type="InterPro" id="IPR010130">
    <property type="entry name" value="T1SS_OMP_TolC"/>
</dbReference>
<gene>
    <name evidence="9" type="ORF">OFY17_05690</name>
</gene>
<keyword evidence="8" id="KW-0732">Signal</keyword>
<dbReference type="InterPro" id="IPR051906">
    <property type="entry name" value="TolC-like"/>
</dbReference>
<proteinExistence type="inferred from homology"/>
<sequence>MKKHTITSLISTSLISMALGSTSLNAESLYEVYKLAKQNDPGLRAAAATYKAQKESVAVTKGNLYPEITFSGELGYDDVDSPSVAYGNTSNTLALSLSYPIYSPALGYAVDAVELGFDSAGVSFSNEEEDLALTTLTEYFNVLIAQSALKTTQALSTSTASQLDRVKKQYEVGLTSIADLQDAQAEYDSVKVNQLSAQSSVAYAQKALQQRTGKALQSIPELSSDYPIRMDGSVTVESLIEKAHKDNKDIRLLNLSVESAETNIQIQKSNGRSPTVAITGSLARVDNNYDTTSTSYVDGVTNSTSIALGVSIPLYSGGAINASVRQASAEAESVIEQRASTLQSIELRIRSLHLDLQTAVAQVEAQKQLIQSRRSALEATQSGYDVGTRNLVELLNAQTNLYNAQNTYEQYRYNFILTKLQLLEATGSLTENEIQALDKWLIN</sequence>
<comment type="similarity">
    <text evidence="2">Belongs to the outer membrane factor (OMF) (TC 1.B.17) family.</text>
</comment>
<evidence type="ECO:0000256" key="5">
    <source>
        <dbReference type="ARBA" id="ARBA00022692"/>
    </source>
</evidence>
<name>A0ABT2YR69_9GAMM</name>
<comment type="subcellular location">
    <subcellularLocation>
        <location evidence="1">Cell outer membrane</location>
    </subcellularLocation>
</comment>
<accession>A0ABT2YR69</accession>
<dbReference type="Pfam" id="PF02321">
    <property type="entry name" value="OEP"/>
    <property type="match status" value="2"/>
</dbReference>
<evidence type="ECO:0000256" key="8">
    <source>
        <dbReference type="SAM" id="SignalP"/>
    </source>
</evidence>
<evidence type="ECO:0000256" key="7">
    <source>
        <dbReference type="ARBA" id="ARBA00023237"/>
    </source>
</evidence>
<evidence type="ECO:0000256" key="2">
    <source>
        <dbReference type="ARBA" id="ARBA00007613"/>
    </source>
</evidence>
<feature type="chain" id="PRO_5046507995" evidence="8">
    <location>
        <begin position="27"/>
        <end position="443"/>
    </location>
</feature>
<evidence type="ECO:0000256" key="4">
    <source>
        <dbReference type="ARBA" id="ARBA00022452"/>
    </source>
</evidence>
<dbReference type="RefSeq" id="WP_263529759.1">
    <property type="nucleotide sequence ID" value="NZ_JAOVZB010000002.1"/>
</dbReference>
<evidence type="ECO:0000313" key="9">
    <source>
        <dbReference type="EMBL" id="MCV2402379.1"/>
    </source>
</evidence>
<dbReference type="EMBL" id="JAOVZB010000002">
    <property type="protein sequence ID" value="MCV2402379.1"/>
    <property type="molecule type" value="Genomic_DNA"/>
</dbReference>
<evidence type="ECO:0000313" key="10">
    <source>
        <dbReference type="Proteomes" id="UP001209713"/>
    </source>
</evidence>
<evidence type="ECO:0000256" key="1">
    <source>
        <dbReference type="ARBA" id="ARBA00004442"/>
    </source>
</evidence>
<evidence type="ECO:0000256" key="3">
    <source>
        <dbReference type="ARBA" id="ARBA00022448"/>
    </source>
</evidence>
<comment type="caution">
    <text evidence="9">The sequence shown here is derived from an EMBL/GenBank/DDBJ whole genome shotgun (WGS) entry which is preliminary data.</text>
</comment>
<reference evidence="9 10" key="1">
    <citation type="submission" date="2022-10" db="EMBL/GenBank/DDBJ databases">
        <title>Marinomonas transparenta sp. nov. and Marinomonas sargassi sp. nov., isolated from marine alga (Sargassum natans (L.) Gaillon).</title>
        <authorList>
            <person name="Wang Y."/>
        </authorList>
    </citation>
    <scope>NUCLEOTIDE SEQUENCE [LARGE SCALE GENOMIC DNA]</scope>
    <source>
        <strain evidence="9 10">C2222</strain>
    </source>
</reference>
<keyword evidence="6" id="KW-0472">Membrane</keyword>
<organism evidence="9 10">
    <name type="scientific">Marinomonas sargassi</name>
    <dbReference type="NCBI Taxonomy" id="2984494"/>
    <lineage>
        <taxon>Bacteria</taxon>
        <taxon>Pseudomonadati</taxon>
        <taxon>Pseudomonadota</taxon>
        <taxon>Gammaproteobacteria</taxon>
        <taxon>Oceanospirillales</taxon>
        <taxon>Oceanospirillaceae</taxon>
        <taxon>Marinomonas</taxon>
    </lineage>
</organism>
<dbReference type="PANTHER" id="PTHR30026">
    <property type="entry name" value="OUTER MEMBRANE PROTEIN TOLC"/>
    <property type="match status" value="1"/>
</dbReference>
<keyword evidence="3" id="KW-0813">Transport</keyword>
<dbReference type="Gene3D" id="1.20.1600.10">
    <property type="entry name" value="Outer membrane efflux proteins (OEP)"/>
    <property type="match status" value="1"/>
</dbReference>
<keyword evidence="10" id="KW-1185">Reference proteome</keyword>
<keyword evidence="7" id="KW-0998">Cell outer membrane</keyword>
<dbReference type="SUPFAM" id="SSF56954">
    <property type="entry name" value="Outer membrane efflux proteins (OEP)"/>
    <property type="match status" value="1"/>
</dbReference>
<dbReference type="Proteomes" id="UP001209713">
    <property type="component" value="Unassembled WGS sequence"/>
</dbReference>
<dbReference type="PANTHER" id="PTHR30026:SF20">
    <property type="entry name" value="OUTER MEMBRANE PROTEIN TOLC"/>
    <property type="match status" value="1"/>
</dbReference>